<keyword evidence="1" id="KW-0472">Membrane</keyword>
<reference evidence="2 3" key="1">
    <citation type="journal article" date="2016" name="Nat. Commun.">
        <title>Thousands of microbial genomes shed light on interconnected biogeochemical processes in an aquifer system.</title>
        <authorList>
            <person name="Anantharaman K."/>
            <person name="Brown C.T."/>
            <person name="Hug L.A."/>
            <person name="Sharon I."/>
            <person name="Castelle C.J."/>
            <person name="Probst A.J."/>
            <person name="Thomas B.C."/>
            <person name="Singh A."/>
            <person name="Wilkins M.J."/>
            <person name="Karaoz U."/>
            <person name="Brodie E.L."/>
            <person name="Williams K.H."/>
            <person name="Hubbard S.S."/>
            <person name="Banfield J.F."/>
        </authorList>
    </citation>
    <scope>NUCLEOTIDE SEQUENCE [LARGE SCALE GENOMIC DNA]</scope>
</reference>
<dbReference type="EMBL" id="MHQY01000026">
    <property type="protein sequence ID" value="OHA13482.1"/>
    <property type="molecule type" value="Genomic_DNA"/>
</dbReference>
<evidence type="ECO:0000256" key="1">
    <source>
        <dbReference type="SAM" id="Phobius"/>
    </source>
</evidence>
<organism evidence="2 3">
    <name type="scientific">Candidatus Sungbacteria bacterium RIFCSPLOWO2_12_FULL_41_11</name>
    <dbReference type="NCBI Taxonomy" id="1802286"/>
    <lineage>
        <taxon>Bacteria</taxon>
        <taxon>Candidatus Sungiibacteriota</taxon>
    </lineage>
</organism>
<evidence type="ECO:0000313" key="3">
    <source>
        <dbReference type="Proteomes" id="UP000177171"/>
    </source>
</evidence>
<sequence>MIHITCVLFKIIKRVNRMLKFIWGLSIFTILSLLTLALNNQESINKWLHAPKPEVQKIKQSSPATDKTGQNSIVDKIIKQSRELKAKNLETEKRIGDFRKNVDIKCTFMVKAEDCEKFIAMLTSDEEVIDIFKKLSKSGVALWIYYSFGTRNEIYLDQNGNLIMTQKADISKIRKFLGVK</sequence>
<keyword evidence="1" id="KW-0812">Transmembrane</keyword>
<comment type="caution">
    <text evidence="2">The sequence shown here is derived from an EMBL/GenBank/DDBJ whole genome shotgun (WGS) entry which is preliminary data.</text>
</comment>
<name>A0A1G2LRI2_9BACT</name>
<feature type="transmembrane region" description="Helical" evidence="1">
    <location>
        <begin position="21"/>
        <end position="38"/>
    </location>
</feature>
<dbReference type="Proteomes" id="UP000177171">
    <property type="component" value="Unassembled WGS sequence"/>
</dbReference>
<proteinExistence type="predicted"/>
<accession>A0A1G2LRI2</accession>
<gene>
    <name evidence="2" type="ORF">A3G49_06810</name>
</gene>
<evidence type="ECO:0000313" key="2">
    <source>
        <dbReference type="EMBL" id="OHA13482.1"/>
    </source>
</evidence>
<protein>
    <submittedName>
        <fullName evidence="2">Uncharacterized protein</fullName>
    </submittedName>
</protein>
<dbReference type="AlphaFoldDB" id="A0A1G2LRI2"/>
<keyword evidence="1" id="KW-1133">Transmembrane helix</keyword>